<organism evidence="1 2">
    <name type="scientific">Photobacterium gaetbulicola</name>
    <dbReference type="NCBI Taxonomy" id="1295392"/>
    <lineage>
        <taxon>Bacteria</taxon>
        <taxon>Pseudomonadati</taxon>
        <taxon>Pseudomonadota</taxon>
        <taxon>Gammaproteobacteria</taxon>
        <taxon>Vibrionales</taxon>
        <taxon>Vibrionaceae</taxon>
        <taxon>Photobacterium</taxon>
    </lineage>
</organism>
<dbReference type="EMBL" id="JWLZ01000060">
    <property type="protein sequence ID" value="KHT64597.1"/>
    <property type="molecule type" value="Genomic_DNA"/>
</dbReference>
<evidence type="ECO:0000313" key="1">
    <source>
        <dbReference type="EMBL" id="KHT64597.1"/>
    </source>
</evidence>
<name>A0A0B9H6U5_9GAMM</name>
<accession>A0A0B9H6U5</accession>
<dbReference type="Proteomes" id="UP000031278">
    <property type="component" value="Unassembled WGS sequence"/>
</dbReference>
<dbReference type="AlphaFoldDB" id="A0A0B9H6U5"/>
<reference evidence="1 2" key="1">
    <citation type="submission" date="2014-12" db="EMBL/GenBank/DDBJ databases">
        <title>Genome sequencing of Photobacterium gaetbulicola AD005a.</title>
        <authorList>
            <person name="Adrian T.G.S."/>
            <person name="Chan K.G."/>
        </authorList>
    </citation>
    <scope>NUCLEOTIDE SEQUENCE [LARGE SCALE GENOMIC DNA]</scope>
    <source>
        <strain evidence="1 2">AD005a</strain>
    </source>
</reference>
<protein>
    <submittedName>
        <fullName evidence="1">Uncharacterized protein</fullName>
    </submittedName>
</protein>
<gene>
    <name evidence="1" type="ORF">RJ45_05555</name>
</gene>
<comment type="caution">
    <text evidence="1">The sequence shown here is derived from an EMBL/GenBank/DDBJ whole genome shotgun (WGS) entry which is preliminary data.</text>
</comment>
<proteinExistence type="predicted"/>
<evidence type="ECO:0000313" key="2">
    <source>
        <dbReference type="Proteomes" id="UP000031278"/>
    </source>
</evidence>
<sequence length="60" mass="7241">MGIIDDNSIDLKIKQQYYIEHLVNLHWRYFNAISDDDKQELNYLEETIAKTRENLARLTQ</sequence>